<dbReference type="EMBL" id="MU155840">
    <property type="protein sequence ID" value="KAF9470819.1"/>
    <property type="molecule type" value="Genomic_DNA"/>
</dbReference>
<sequence>MLDSVTLVGANAGVIVPVGVARSSEFAKQVGAGKWWARMYRLSVEVVIGIAFLPLLVV</sequence>
<dbReference type="Proteomes" id="UP000807469">
    <property type="component" value="Unassembled WGS sequence"/>
</dbReference>
<organism evidence="1 2">
    <name type="scientific">Pholiota conissans</name>
    <dbReference type="NCBI Taxonomy" id="109636"/>
    <lineage>
        <taxon>Eukaryota</taxon>
        <taxon>Fungi</taxon>
        <taxon>Dikarya</taxon>
        <taxon>Basidiomycota</taxon>
        <taxon>Agaricomycotina</taxon>
        <taxon>Agaricomycetes</taxon>
        <taxon>Agaricomycetidae</taxon>
        <taxon>Agaricales</taxon>
        <taxon>Agaricineae</taxon>
        <taxon>Strophariaceae</taxon>
        <taxon>Pholiota</taxon>
    </lineage>
</organism>
<protein>
    <submittedName>
        <fullName evidence="1">Uncharacterized protein</fullName>
    </submittedName>
</protein>
<dbReference type="AlphaFoldDB" id="A0A9P5YLL0"/>
<evidence type="ECO:0000313" key="1">
    <source>
        <dbReference type="EMBL" id="KAF9470819.1"/>
    </source>
</evidence>
<gene>
    <name evidence="1" type="ORF">BDN70DRAFT_939405</name>
</gene>
<comment type="caution">
    <text evidence="1">The sequence shown here is derived from an EMBL/GenBank/DDBJ whole genome shotgun (WGS) entry which is preliminary data.</text>
</comment>
<evidence type="ECO:0000313" key="2">
    <source>
        <dbReference type="Proteomes" id="UP000807469"/>
    </source>
</evidence>
<keyword evidence="2" id="KW-1185">Reference proteome</keyword>
<accession>A0A9P5YLL0</accession>
<name>A0A9P5YLL0_9AGAR</name>
<reference evidence="1" key="1">
    <citation type="submission" date="2020-11" db="EMBL/GenBank/DDBJ databases">
        <authorList>
            <consortium name="DOE Joint Genome Institute"/>
            <person name="Ahrendt S."/>
            <person name="Riley R."/>
            <person name="Andreopoulos W."/>
            <person name="Labutti K."/>
            <person name="Pangilinan J."/>
            <person name="Ruiz-Duenas F.J."/>
            <person name="Barrasa J.M."/>
            <person name="Sanchez-Garcia M."/>
            <person name="Camarero S."/>
            <person name="Miyauchi S."/>
            <person name="Serrano A."/>
            <person name="Linde D."/>
            <person name="Babiker R."/>
            <person name="Drula E."/>
            <person name="Ayuso-Fernandez I."/>
            <person name="Pacheco R."/>
            <person name="Padilla G."/>
            <person name="Ferreira P."/>
            <person name="Barriuso J."/>
            <person name="Kellner H."/>
            <person name="Castanera R."/>
            <person name="Alfaro M."/>
            <person name="Ramirez L."/>
            <person name="Pisabarro A.G."/>
            <person name="Kuo A."/>
            <person name="Tritt A."/>
            <person name="Lipzen A."/>
            <person name="He G."/>
            <person name="Yan M."/>
            <person name="Ng V."/>
            <person name="Cullen D."/>
            <person name="Martin F."/>
            <person name="Rosso M.-N."/>
            <person name="Henrissat B."/>
            <person name="Hibbett D."/>
            <person name="Martinez A.T."/>
            <person name="Grigoriev I.V."/>
        </authorList>
    </citation>
    <scope>NUCLEOTIDE SEQUENCE</scope>
    <source>
        <strain evidence="1">CIRM-BRFM 674</strain>
    </source>
</reference>
<proteinExistence type="predicted"/>